<dbReference type="AlphaFoldDB" id="A0A370VC66"/>
<proteinExistence type="predicted"/>
<keyword evidence="2" id="KW-0472">Membrane</keyword>
<protein>
    <recommendedName>
        <fullName evidence="3">DotM C-terminal cytoplasmic domain-containing protein</fullName>
    </recommendedName>
</protein>
<evidence type="ECO:0000313" key="4">
    <source>
        <dbReference type="EMBL" id="RDR28969.1"/>
    </source>
</evidence>
<feature type="compositionally biased region" description="Polar residues" evidence="1">
    <location>
        <begin position="432"/>
        <end position="448"/>
    </location>
</feature>
<dbReference type="RefSeq" id="WP_115439958.1">
    <property type="nucleotide sequence ID" value="NZ_QONN01000171.1"/>
</dbReference>
<name>A0A370VC66_9ESCH</name>
<keyword evidence="2" id="KW-1133">Transmembrane helix</keyword>
<feature type="domain" description="DotM C-terminal cytoplasmic" evidence="3">
    <location>
        <begin position="180"/>
        <end position="337"/>
    </location>
</feature>
<feature type="transmembrane region" description="Helical" evidence="2">
    <location>
        <begin position="12"/>
        <end position="32"/>
    </location>
</feature>
<dbReference type="InterPro" id="IPR056464">
    <property type="entry name" value="DotM_C"/>
</dbReference>
<organism evidence="4 5">
    <name type="scientific">Escherichia marmotae</name>
    <dbReference type="NCBI Taxonomy" id="1499973"/>
    <lineage>
        <taxon>Bacteria</taxon>
        <taxon>Pseudomonadati</taxon>
        <taxon>Pseudomonadota</taxon>
        <taxon>Gammaproteobacteria</taxon>
        <taxon>Enterobacterales</taxon>
        <taxon>Enterobacteriaceae</taxon>
        <taxon>Escherichia</taxon>
    </lineage>
</organism>
<reference evidence="4 5" key="1">
    <citation type="submission" date="2018-06" db="EMBL/GenBank/DDBJ databases">
        <title>Recombination Drives Gene Content and Phenotype Evolution in Wild Type E. coli Strains.</title>
        <authorList>
            <person name="Field C.M."/>
            <person name="Silander O.K."/>
            <person name="Van Nimwegen E."/>
        </authorList>
    </citation>
    <scope>NUCLEOTIDE SEQUENCE [LARGE SCALE GENOMIC DNA]</scope>
    <source>
        <strain evidence="4 5">SC344</strain>
    </source>
</reference>
<feature type="transmembrane region" description="Helical" evidence="2">
    <location>
        <begin position="89"/>
        <end position="107"/>
    </location>
</feature>
<comment type="caution">
    <text evidence="4">The sequence shown here is derived from an EMBL/GenBank/DDBJ whole genome shotgun (WGS) entry which is preliminary data.</text>
</comment>
<evidence type="ECO:0000313" key="5">
    <source>
        <dbReference type="Proteomes" id="UP000254454"/>
    </source>
</evidence>
<dbReference type="EMBL" id="QONO01000019">
    <property type="protein sequence ID" value="RDR28969.1"/>
    <property type="molecule type" value="Genomic_DNA"/>
</dbReference>
<accession>A0A370VC66</accession>
<feature type="transmembrane region" description="Helical" evidence="2">
    <location>
        <begin position="44"/>
        <end position="68"/>
    </location>
</feature>
<gene>
    <name evidence="4" type="ORF">C4A13_04224</name>
</gene>
<dbReference type="Pfam" id="PF23127">
    <property type="entry name" value="DotM_C"/>
    <property type="match status" value="1"/>
</dbReference>
<keyword evidence="2" id="KW-0812">Transmembrane</keyword>
<evidence type="ECO:0000256" key="2">
    <source>
        <dbReference type="SAM" id="Phobius"/>
    </source>
</evidence>
<sequence>MSQYHHPQQGNDSGMMILICIALVCVVVWAIHPSLFYGYCVLLYYLWGIIDFPAIHVTVAGKMNLLVWGSQRSETLSAGQMIELMNQTAGILFLFFVPVAIGGIIISRNHPANRTRRPINIHTLPRIMSAFSPAVIPLLQYGDPETQLLNTDPPEHRSAMSPDEFATKHKLVIGQRLDRERARQVFEAQAGTPLQGPESFSPAERALVAAFGLQEFCNDRAAAIGLLDTLNRSCGQPQKEHGGKRGYPRLSLADKAFRRVMATPAARAWLRQHSTTRTALSALHARDIRLPCIQFRWLKGLDRTLFYVLASSDRPKVFVEGAGVIATAQWETLIAGMSARLQVAIPPVDDPTAKAVDGLEADLISTGMVVEMHRADPENLKSPDAGERDDLFFFAPNEALQQEEPAPSPPVAPEPDRPADSAISEARDPVVSQPQHPASSDSPEQKQQMRFRPGRKN</sequence>
<feature type="region of interest" description="Disordered" evidence="1">
    <location>
        <begin position="395"/>
        <end position="457"/>
    </location>
</feature>
<dbReference type="Proteomes" id="UP000254454">
    <property type="component" value="Unassembled WGS sequence"/>
</dbReference>
<evidence type="ECO:0000256" key="1">
    <source>
        <dbReference type="SAM" id="MobiDB-lite"/>
    </source>
</evidence>
<evidence type="ECO:0000259" key="3">
    <source>
        <dbReference type="Pfam" id="PF23127"/>
    </source>
</evidence>